<reference evidence="2" key="3">
    <citation type="submission" date="2015-06" db="UniProtKB">
        <authorList>
            <consortium name="EnsemblMetazoa"/>
        </authorList>
    </citation>
    <scope>IDENTIFICATION</scope>
</reference>
<evidence type="ECO:0000313" key="3">
    <source>
        <dbReference type="Proteomes" id="UP000014760"/>
    </source>
</evidence>
<dbReference type="EnsemblMetazoa" id="CapteT60789">
    <property type="protein sequence ID" value="CapteP60789"/>
    <property type="gene ID" value="CapteG60789"/>
</dbReference>
<dbReference type="AlphaFoldDB" id="R7U0K0"/>
<feature type="non-terminal residue" evidence="1">
    <location>
        <position position="1"/>
    </location>
</feature>
<keyword evidence="3" id="KW-1185">Reference proteome</keyword>
<evidence type="ECO:0000313" key="1">
    <source>
        <dbReference type="EMBL" id="ELT99733.1"/>
    </source>
</evidence>
<feature type="non-terminal residue" evidence="1">
    <location>
        <position position="75"/>
    </location>
</feature>
<evidence type="ECO:0000313" key="2">
    <source>
        <dbReference type="EnsemblMetazoa" id="CapteP60789"/>
    </source>
</evidence>
<dbReference type="EMBL" id="KB306546">
    <property type="protein sequence ID" value="ELT99733.1"/>
    <property type="molecule type" value="Genomic_DNA"/>
</dbReference>
<gene>
    <name evidence="1" type="ORF">CAPTEDRAFT_60789</name>
</gene>
<dbReference type="EMBL" id="AMQN01026408">
    <property type="status" value="NOT_ANNOTATED_CDS"/>
    <property type="molecule type" value="Genomic_DNA"/>
</dbReference>
<reference evidence="3" key="1">
    <citation type="submission" date="2012-12" db="EMBL/GenBank/DDBJ databases">
        <authorList>
            <person name="Hellsten U."/>
            <person name="Grimwood J."/>
            <person name="Chapman J.A."/>
            <person name="Shapiro H."/>
            <person name="Aerts A."/>
            <person name="Otillar R.P."/>
            <person name="Terry A.Y."/>
            <person name="Boore J.L."/>
            <person name="Simakov O."/>
            <person name="Marletaz F."/>
            <person name="Cho S.-J."/>
            <person name="Edsinger-Gonzales E."/>
            <person name="Havlak P."/>
            <person name="Kuo D.-H."/>
            <person name="Larsson T."/>
            <person name="Lv J."/>
            <person name="Arendt D."/>
            <person name="Savage R."/>
            <person name="Osoegawa K."/>
            <person name="de Jong P."/>
            <person name="Lindberg D.R."/>
            <person name="Seaver E.C."/>
            <person name="Weisblat D.A."/>
            <person name="Putnam N.H."/>
            <person name="Grigoriev I.V."/>
            <person name="Rokhsar D.S."/>
        </authorList>
    </citation>
    <scope>NUCLEOTIDE SEQUENCE</scope>
    <source>
        <strain evidence="3">I ESC-2004</strain>
    </source>
</reference>
<name>R7U0K0_CAPTE</name>
<accession>R7U0K0</accession>
<proteinExistence type="predicted"/>
<protein>
    <submittedName>
        <fullName evidence="1 2">Uncharacterized protein</fullName>
    </submittedName>
</protein>
<dbReference type="HOGENOM" id="CLU_187183_0_0_1"/>
<reference evidence="1 3" key="2">
    <citation type="journal article" date="2013" name="Nature">
        <title>Insights into bilaterian evolution from three spiralian genomes.</title>
        <authorList>
            <person name="Simakov O."/>
            <person name="Marletaz F."/>
            <person name="Cho S.J."/>
            <person name="Edsinger-Gonzales E."/>
            <person name="Havlak P."/>
            <person name="Hellsten U."/>
            <person name="Kuo D.H."/>
            <person name="Larsson T."/>
            <person name="Lv J."/>
            <person name="Arendt D."/>
            <person name="Savage R."/>
            <person name="Osoegawa K."/>
            <person name="de Jong P."/>
            <person name="Grimwood J."/>
            <person name="Chapman J.A."/>
            <person name="Shapiro H."/>
            <person name="Aerts A."/>
            <person name="Otillar R.P."/>
            <person name="Terry A.Y."/>
            <person name="Boore J.L."/>
            <person name="Grigoriev I.V."/>
            <person name="Lindberg D.R."/>
            <person name="Seaver E.C."/>
            <person name="Weisblat D.A."/>
            <person name="Putnam N.H."/>
            <person name="Rokhsar D.S."/>
        </authorList>
    </citation>
    <scope>NUCLEOTIDE SEQUENCE</scope>
    <source>
        <strain evidence="1 3">I ESC-2004</strain>
    </source>
</reference>
<sequence length="75" mass="8279">AAPMSHHRVSAEATRVAVFHRRPKSPAYSTPLVPPYKAKLLSSSTGSSFPDEGPRPVSLAVVFFVDSRWGQWESR</sequence>
<dbReference type="Proteomes" id="UP000014760">
    <property type="component" value="Unassembled WGS sequence"/>
</dbReference>
<organism evidence="1">
    <name type="scientific">Capitella teleta</name>
    <name type="common">Polychaete worm</name>
    <dbReference type="NCBI Taxonomy" id="283909"/>
    <lineage>
        <taxon>Eukaryota</taxon>
        <taxon>Metazoa</taxon>
        <taxon>Spiralia</taxon>
        <taxon>Lophotrochozoa</taxon>
        <taxon>Annelida</taxon>
        <taxon>Polychaeta</taxon>
        <taxon>Sedentaria</taxon>
        <taxon>Scolecida</taxon>
        <taxon>Capitellidae</taxon>
        <taxon>Capitella</taxon>
    </lineage>
</organism>